<evidence type="ECO:0000313" key="1">
    <source>
        <dbReference type="EMBL" id="KAK9026616.1"/>
    </source>
</evidence>
<organism evidence="1 2">
    <name type="scientific">Hibiscus sabdariffa</name>
    <name type="common">roselle</name>
    <dbReference type="NCBI Taxonomy" id="183260"/>
    <lineage>
        <taxon>Eukaryota</taxon>
        <taxon>Viridiplantae</taxon>
        <taxon>Streptophyta</taxon>
        <taxon>Embryophyta</taxon>
        <taxon>Tracheophyta</taxon>
        <taxon>Spermatophyta</taxon>
        <taxon>Magnoliopsida</taxon>
        <taxon>eudicotyledons</taxon>
        <taxon>Gunneridae</taxon>
        <taxon>Pentapetalae</taxon>
        <taxon>rosids</taxon>
        <taxon>malvids</taxon>
        <taxon>Malvales</taxon>
        <taxon>Malvaceae</taxon>
        <taxon>Malvoideae</taxon>
        <taxon>Hibiscus</taxon>
    </lineage>
</organism>
<dbReference type="Proteomes" id="UP001396334">
    <property type="component" value="Unassembled WGS sequence"/>
</dbReference>
<reference evidence="1 2" key="1">
    <citation type="journal article" date="2024" name="G3 (Bethesda)">
        <title>Genome assembly of Hibiscus sabdariffa L. provides insights into metabolisms of medicinal natural products.</title>
        <authorList>
            <person name="Kim T."/>
        </authorList>
    </citation>
    <scope>NUCLEOTIDE SEQUENCE [LARGE SCALE GENOMIC DNA]</scope>
    <source>
        <strain evidence="1">TK-2024</strain>
        <tissue evidence="1">Old leaves</tissue>
    </source>
</reference>
<comment type="caution">
    <text evidence="1">The sequence shown here is derived from an EMBL/GenBank/DDBJ whole genome shotgun (WGS) entry which is preliminary data.</text>
</comment>
<evidence type="ECO:0000313" key="2">
    <source>
        <dbReference type="Proteomes" id="UP001396334"/>
    </source>
</evidence>
<proteinExistence type="predicted"/>
<gene>
    <name evidence="1" type="ORF">V6N11_039451</name>
</gene>
<dbReference type="EMBL" id="JBBPBN010000013">
    <property type="protein sequence ID" value="KAK9026616.1"/>
    <property type="molecule type" value="Genomic_DNA"/>
</dbReference>
<sequence length="114" mass="12727">MAEPSTPTDSSQTHLAMMILLQKIHRQSKRKARALISEEEEEKREKMATKIRMMDGAYIVGKSKILALINLTLHLNLSKVENVSFFLLLLSLPVEGFISSGNGADAQSQLQCQK</sequence>
<protein>
    <submittedName>
        <fullName evidence="1">Uncharacterized protein</fullName>
    </submittedName>
</protein>
<keyword evidence="2" id="KW-1185">Reference proteome</keyword>
<name>A0ABR2SNN4_9ROSI</name>
<accession>A0ABR2SNN4</accession>